<keyword evidence="3 5" id="KW-0808">Transferase</keyword>
<feature type="binding site" evidence="3">
    <location>
        <begin position="12"/>
        <end position="17"/>
    </location>
    <ligand>
        <name>ATP</name>
        <dbReference type="ChEBI" id="CHEBI:30616"/>
    </ligand>
</feature>
<comment type="pathway">
    <text evidence="3">Cofactor biosynthesis; coenzyme A biosynthesis; CoA from (R)-pantothenate: step 5/5.</text>
</comment>
<organism evidence="5 6">
    <name type="scientific">Lyngbya confervoides BDU141951</name>
    <dbReference type="NCBI Taxonomy" id="1574623"/>
    <lineage>
        <taxon>Bacteria</taxon>
        <taxon>Bacillati</taxon>
        <taxon>Cyanobacteriota</taxon>
        <taxon>Cyanophyceae</taxon>
        <taxon>Oscillatoriophycideae</taxon>
        <taxon>Oscillatoriales</taxon>
        <taxon>Microcoleaceae</taxon>
        <taxon>Lyngbya</taxon>
    </lineage>
</organism>
<dbReference type="Gene3D" id="3.40.50.300">
    <property type="entry name" value="P-loop containing nucleotide triphosphate hydrolases"/>
    <property type="match status" value="1"/>
</dbReference>
<evidence type="ECO:0000313" key="5">
    <source>
        <dbReference type="EMBL" id="MCM1982475.1"/>
    </source>
</evidence>
<reference evidence="5 6" key="1">
    <citation type="journal article" date="2015" name="Genome Announc.">
        <title>Draft Genome Sequence of Filamentous Marine Cyanobacterium Lyngbya confervoides Strain BDU141951.</title>
        <authorList>
            <person name="Chandrababunaidu M.M."/>
            <person name="Sen D."/>
            <person name="Tripathy S."/>
        </authorList>
    </citation>
    <scope>NUCLEOTIDE SEQUENCE [LARGE SCALE GENOMIC DNA]</scope>
    <source>
        <strain evidence="5 6">BDU141951</strain>
    </source>
</reference>
<comment type="subcellular location">
    <subcellularLocation>
        <location evidence="3">Cytoplasm</location>
    </subcellularLocation>
</comment>
<dbReference type="GO" id="GO:0005524">
    <property type="term" value="F:ATP binding"/>
    <property type="evidence" value="ECO:0007669"/>
    <property type="project" value="UniProtKB-UniRule"/>
</dbReference>
<protein>
    <recommendedName>
        <fullName evidence="3 4">Dephospho-CoA kinase</fullName>
        <ecNumber evidence="3 4">2.7.1.24</ecNumber>
    </recommendedName>
    <alternativeName>
        <fullName evidence="3">Dephosphocoenzyme A kinase</fullName>
    </alternativeName>
</protein>
<comment type="function">
    <text evidence="3">Catalyzes the phosphorylation of the 3'-hydroxyl group of dephosphocoenzyme A to form coenzyme A.</text>
</comment>
<dbReference type="AlphaFoldDB" id="A0ABD4T1J8"/>
<accession>A0ABD4T1J8</accession>
<gene>
    <name evidence="3 5" type="primary">coaE</name>
    <name evidence="5" type="ORF">QQ91_0006495</name>
</gene>
<dbReference type="EMBL" id="JTHE03000041">
    <property type="protein sequence ID" value="MCM1982475.1"/>
    <property type="molecule type" value="Genomic_DNA"/>
</dbReference>
<name>A0ABD4T1J8_9CYAN</name>
<keyword evidence="1 3" id="KW-0547">Nucleotide-binding</keyword>
<sequence>MKRIIGLTGGIATGKSTVSGYLDQHYSMTILDADHLARAATAPTSPLFRPLTQHFGSAILAPDGTLNRPRLAQIIFSQAPERRWLEALIHPFVRDRLTQARQNFLSYPNPTPQPHPQGLPPILVMVIPLLFEADMVDLVTEIWVVSCDRVLQIRRLMERNALSYEQAQERIHSQWPLREKINRADVVLDNNGTLEALYRQVDQALLHFPETTQP</sequence>
<dbReference type="EC" id="2.7.1.24" evidence="3 4"/>
<keyword evidence="3" id="KW-0173">Coenzyme A biosynthesis</keyword>
<evidence type="ECO:0000256" key="1">
    <source>
        <dbReference type="ARBA" id="ARBA00022741"/>
    </source>
</evidence>
<evidence type="ECO:0000256" key="3">
    <source>
        <dbReference type="HAMAP-Rule" id="MF_00376"/>
    </source>
</evidence>
<dbReference type="PROSITE" id="PS51219">
    <property type="entry name" value="DPCK"/>
    <property type="match status" value="1"/>
</dbReference>
<keyword evidence="3" id="KW-0963">Cytoplasm</keyword>
<dbReference type="NCBIfam" id="TIGR00152">
    <property type="entry name" value="dephospho-CoA kinase"/>
    <property type="match status" value="1"/>
</dbReference>
<evidence type="ECO:0000313" key="6">
    <source>
        <dbReference type="Proteomes" id="UP000031561"/>
    </source>
</evidence>
<dbReference type="HAMAP" id="MF_00376">
    <property type="entry name" value="Dephospho_CoA_kinase"/>
    <property type="match status" value="1"/>
</dbReference>
<comment type="catalytic activity">
    <reaction evidence="3">
        <text>3'-dephospho-CoA + ATP = ADP + CoA + H(+)</text>
        <dbReference type="Rhea" id="RHEA:18245"/>
        <dbReference type="ChEBI" id="CHEBI:15378"/>
        <dbReference type="ChEBI" id="CHEBI:30616"/>
        <dbReference type="ChEBI" id="CHEBI:57287"/>
        <dbReference type="ChEBI" id="CHEBI:57328"/>
        <dbReference type="ChEBI" id="CHEBI:456216"/>
        <dbReference type="EC" id="2.7.1.24"/>
    </reaction>
</comment>
<dbReference type="RefSeq" id="WP_166281251.1">
    <property type="nucleotide sequence ID" value="NZ_JTHE03000041.1"/>
</dbReference>
<evidence type="ECO:0000256" key="4">
    <source>
        <dbReference type="NCBIfam" id="TIGR00152"/>
    </source>
</evidence>
<dbReference type="Pfam" id="PF01121">
    <property type="entry name" value="CoaE"/>
    <property type="match status" value="1"/>
</dbReference>
<keyword evidence="6" id="KW-1185">Reference proteome</keyword>
<dbReference type="SUPFAM" id="SSF52540">
    <property type="entry name" value="P-loop containing nucleoside triphosphate hydrolases"/>
    <property type="match status" value="1"/>
</dbReference>
<keyword evidence="2 3" id="KW-0067">ATP-binding</keyword>
<comment type="similarity">
    <text evidence="3">Belongs to the CoaE family.</text>
</comment>
<dbReference type="GO" id="GO:0004140">
    <property type="term" value="F:dephospho-CoA kinase activity"/>
    <property type="evidence" value="ECO:0007669"/>
    <property type="project" value="UniProtKB-UniRule"/>
</dbReference>
<dbReference type="GO" id="GO:0015937">
    <property type="term" value="P:coenzyme A biosynthetic process"/>
    <property type="evidence" value="ECO:0007669"/>
    <property type="project" value="UniProtKB-UniRule"/>
</dbReference>
<dbReference type="InterPro" id="IPR027417">
    <property type="entry name" value="P-loop_NTPase"/>
</dbReference>
<proteinExistence type="inferred from homology"/>
<keyword evidence="3 5" id="KW-0418">Kinase</keyword>
<dbReference type="PANTHER" id="PTHR10695:SF46">
    <property type="entry name" value="BIFUNCTIONAL COENZYME A SYNTHASE-RELATED"/>
    <property type="match status" value="1"/>
</dbReference>
<dbReference type="InterPro" id="IPR001977">
    <property type="entry name" value="Depp_CoAkinase"/>
</dbReference>
<dbReference type="PANTHER" id="PTHR10695">
    <property type="entry name" value="DEPHOSPHO-COA KINASE-RELATED"/>
    <property type="match status" value="1"/>
</dbReference>
<comment type="caution">
    <text evidence="5">The sequence shown here is derived from an EMBL/GenBank/DDBJ whole genome shotgun (WGS) entry which is preliminary data.</text>
</comment>
<dbReference type="Proteomes" id="UP000031561">
    <property type="component" value="Unassembled WGS sequence"/>
</dbReference>
<evidence type="ECO:0000256" key="2">
    <source>
        <dbReference type="ARBA" id="ARBA00022840"/>
    </source>
</evidence>
<dbReference type="GO" id="GO:0005737">
    <property type="term" value="C:cytoplasm"/>
    <property type="evidence" value="ECO:0007669"/>
    <property type="project" value="UniProtKB-SubCell"/>
</dbReference>
<dbReference type="CDD" id="cd02022">
    <property type="entry name" value="DPCK"/>
    <property type="match status" value="1"/>
</dbReference>